<protein>
    <submittedName>
        <fullName evidence="1">Uncharacterized protein</fullName>
    </submittedName>
</protein>
<dbReference type="AlphaFoldDB" id="A0A0E0IJ23"/>
<dbReference type="EnsemblPlants" id="ONIVA09G08570.2">
    <property type="protein sequence ID" value="ONIVA09G08570.2"/>
    <property type="gene ID" value="ONIVA09G08570"/>
</dbReference>
<proteinExistence type="predicted"/>
<reference evidence="1" key="2">
    <citation type="submission" date="2018-04" db="EMBL/GenBank/DDBJ databases">
        <title>OnivRS2 (Oryza nivara Reference Sequence Version 2).</title>
        <authorList>
            <person name="Zhang J."/>
            <person name="Kudrna D."/>
            <person name="Lee S."/>
            <person name="Talag J."/>
            <person name="Rajasekar S."/>
            <person name="Welchert J."/>
            <person name="Hsing Y.-I."/>
            <person name="Wing R.A."/>
        </authorList>
    </citation>
    <scope>NUCLEOTIDE SEQUENCE [LARGE SCALE GENOMIC DNA]</scope>
    <source>
        <strain evidence="1">SL10</strain>
    </source>
</reference>
<sequence length="75" mass="8861">MNHQYMQQVMINKMSKEVWLWSVSGAQGVPTGESDLDMGMEVWLWSLDPLAKFFTLSYRMFGHMYRVLNINEKNN</sequence>
<name>A0A0E0IJ23_ORYNI</name>
<evidence type="ECO:0000313" key="1">
    <source>
        <dbReference type="EnsemblPlants" id="ONIVA09G08570.2"/>
    </source>
</evidence>
<organism evidence="1">
    <name type="scientific">Oryza nivara</name>
    <name type="common">Indian wild rice</name>
    <name type="synonym">Oryza sativa f. spontanea</name>
    <dbReference type="NCBI Taxonomy" id="4536"/>
    <lineage>
        <taxon>Eukaryota</taxon>
        <taxon>Viridiplantae</taxon>
        <taxon>Streptophyta</taxon>
        <taxon>Embryophyta</taxon>
        <taxon>Tracheophyta</taxon>
        <taxon>Spermatophyta</taxon>
        <taxon>Magnoliopsida</taxon>
        <taxon>Liliopsida</taxon>
        <taxon>Poales</taxon>
        <taxon>Poaceae</taxon>
        <taxon>BOP clade</taxon>
        <taxon>Oryzoideae</taxon>
        <taxon>Oryzeae</taxon>
        <taxon>Oryzinae</taxon>
        <taxon>Oryza</taxon>
    </lineage>
</organism>
<keyword evidence="2" id="KW-1185">Reference proteome</keyword>
<reference evidence="1" key="1">
    <citation type="submission" date="2015-04" db="UniProtKB">
        <authorList>
            <consortium name="EnsemblPlants"/>
        </authorList>
    </citation>
    <scope>IDENTIFICATION</scope>
    <source>
        <strain evidence="1">SL10</strain>
    </source>
</reference>
<dbReference type="Proteomes" id="UP000006591">
    <property type="component" value="Chromosome 9"/>
</dbReference>
<dbReference type="Gramene" id="ONIVA09G08570.2">
    <property type="protein sequence ID" value="ONIVA09G08570.2"/>
    <property type="gene ID" value="ONIVA09G08570"/>
</dbReference>
<accession>A0A0E0IJ23</accession>
<dbReference type="HOGENOM" id="CLU_2675323_0_0_1"/>
<evidence type="ECO:0000313" key="2">
    <source>
        <dbReference type="Proteomes" id="UP000006591"/>
    </source>
</evidence>